<dbReference type="PANTHER" id="PTHR22937">
    <property type="entry name" value="E3 UBIQUITIN-PROTEIN LIGASE RNF165"/>
    <property type="match status" value="1"/>
</dbReference>
<keyword evidence="6" id="KW-0833">Ubl conjugation pathway</keyword>
<feature type="non-terminal residue" evidence="10">
    <location>
        <position position="161"/>
    </location>
</feature>
<dbReference type="AlphaFoldDB" id="A0A022Q771"/>
<dbReference type="SMART" id="SM00184">
    <property type="entry name" value="RING"/>
    <property type="match status" value="1"/>
</dbReference>
<evidence type="ECO:0000256" key="2">
    <source>
        <dbReference type="ARBA" id="ARBA00012483"/>
    </source>
</evidence>
<evidence type="ECO:0000256" key="6">
    <source>
        <dbReference type="ARBA" id="ARBA00022786"/>
    </source>
</evidence>
<dbReference type="InterPro" id="IPR045191">
    <property type="entry name" value="MBR1/2-like"/>
</dbReference>
<evidence type="ECO:0000259" key="9">
    <source>
        <dbReference type="PROSITE" id="PS50089"/>
    </source>
</evidence>
<evidence type="ECO:0000256" key="5">
    <source>
        <dbReference type="ARBA" id="ARBA00022771"/>
    </source>
</evidence>
<evidence type="ECO:0000256" key="4">
    <source>
        <dbReference type="ARBA" id="ARBA00022723"/>
    </source>
</evidence>
<gene>
    <name evidence="10" type="ORF">MIMGU_mgv1a022321mg</name>
</gene>
<keyword evidence="11" id="KW-1185">Reference proteome</keyword>
<evidence type="ECO:0000313" key="11">
    <source>
        <dbReference type="Proteomes" id="UP000030748"/>
    </source>
</evidence>
<evidence type="ECO:0000256" key="7">
    <source>
        <dbReference type="ARBA" id="ARBA00022833"/>
    </source>
</evidence>
<accession>A0A022Q771</accession>
<dbReference type="PANTHER" id="PTHR22937:SF163">
    <property type="entry name" value="RING-TYPE E3 UBIQUITIN TRANSFERASE"/>
    <property type="match status" value="1"/>
</dbReference>
<evidence type="ECO:0000313" key="10">
    <source>
        <dbReference type="EMBL" id="EYU23093.1"/>
    </source>
</evidence>
<dbReference type="Gene3D" id="3.30.40.10">
    <property type="entry name" value="Zinc/RING finger domain, C3HC4 (zinc finger)"/>
    <property type="match status" value="1"/>
</dbReference>
<comment type="catalytic activity">
    <reaction evidence="1">
        <text>S-ubiquitinyl-[E2 ubiquitin-conjugating enzyme]-L-cysteine + [acceptor protein]-L-lysine = [E2 ubiquitin-conjugating enzyme]-L-cysteine + N(6)-ubiquitinyl-[acceptor protein]-L-lysine.</text>
        <dbReference type="EC" id="2.3.2.27"/>
    </reaction>
</comment>
<keyword evidence="7" id="KW-0862">Zinc</keyword>
<feature type="domain" description="RING-type" evidence="9">
    <location>
        <begin position="114"/>
        <end position="157"/>
    </location>
</feature>
<name>A0A022Q771_ERYGU</name>
<dbReference type="GO" id="GO:0008270">
    <property type="term" value="F:zinc ion binding"/>
    <property type="evidence" value="ECO:0007669"/>
    <property type="project" value="UniProtKB-KW"/>
</dbReference>
<protein>
    <recommendedName>
        <fullName evidence="2">RING-type E3 ubiquitin transferase</fullName>
        <ecNumber evidence="2">2.3.2.27</ecNumber>
    </recommendedName>
</protein>
<evidence type="ECO:0000256" key="1">
    <source>
        <dbReference type="ARBA" id="ARBA00000900"/>
    </source>
</evidence>
<dbReference type="Pfam" id="PF13639">
    <property type="entry name" value="zf-RING_2"/>
    <property type="match status" value="1"/>
</dbReference>
<dbReference type="EMBL" id="KI632182">
    <property type="protein sequence ID" value="EYU23093.1"/>
    <property type="molecule type" value="Genomic_DNA"/>
</dbReference>
<dbReference type="EC" id="2.3.2.27" evidence="2"/>
<evidence type="ECO:0000256" key="8">
    <source>
        <dbReference type="PROSITE-ProRule" id="PRU00175"/>
    </source>
</evidence>
<dbReference type="GO" id="GO:0061630">
    <property type="term" value="F:ubiquitin protein ligase activity"/>
    <property type="evidence" value="ECO:0000318"/>
    <property type="project" value="GO_Central"/>
</dbReference>
<keyword evidence="5 8" id="KW-0863">Zinc-finger</keyword>
<dbReference type="SUPFAM" id="SSF57850">
    <property type="entry name" value="RING/U-box"/>
    <property type="match status" value="1"/>
</dbReference>
<dbReference type="PROSITE" id="PS50089">
    <property type="entry name" value="ZF_RING_2"/>
    <property type="match status" value="1"/>
</dbReference>
<keyword evidence="3" id="KW-0808">Transferase</keyword>
<dbReference type="InterPro" id="IPR013083">
    <property type="entry name" value="Znf_RING/FYVE/PHD"/>
</dbReference>
<proteinExistence type="predicted"/>
<organism evidence="10 11">
    <name type="scientific">Erythranthe guttata</name>
    <name type="common">Yellow monkey flower</name>
    <name type="synonym">Mimulus guttatus</name>
    <dbReference type="NCBI Taxonomy" id="4155"/>
    <lineage>
        <taxon>Eukaryota</taxon>
        <taxon>Viridiplantae</taxon>
        <taxon>Streptophyta</taxon>
        <taxon>Embryophyta</taxon>
        <taxon>Tracheophyta</taxon>
        <taxon>Spermatophyta</taxon>
        <taxon>Magnoliopsida</taxon>
        <taxon>eudicotyledons</taxon>
        <taxon>Gunneridae</taxon>
        <taxon>Pentapetalae</taxon>
        <taxon>asterids</taxon>
        <taxon>lamiids</taxon>
        <taxon>Lamiales</taxon>
        <taxon>Phrymaceae</taxon>
        <taxon>Erythranthe</taxon>
    </lineage>
</organism>
<reference evidence="10 11" key="1">
    <citation type="journal article" date="2013" name="Proc. Natl. Acad. Sci. U.S.A.">
        <title>Fine-scale variation in meiotic recombination in Mimulus inferred from population shotgun sequencing.</title>
        <authorList>
            <person name="Hellsten U."/>
            <person name="Wright K.M."/>
            <person name="Jenkins J."/>
            <person name="Shu S."/>
            <person name="Yuan Y."/>
            <person name="Wessler S.R."/>
            <person name="Schmutz J."/>
            <person name="Willis J.H."/>
            <person name="Rokhsar D.S."/>
        </authorList>
    </citation>
    <scope>NUCLEOTIDE SEQUENCE [LARGE SCALE GENOMIC DNA]</scope>
    <source>
        <strain evidence="11">cv. DUN x IM62</strain>
    </source>
</reference>
<keyword evidence="4" id="KW-0479">Metal-binding</keyword>
<dbReference type="InterPro" id="IPR001841">
    <property type="entry name" value="Znf_RING"/>
</dbReference>
<dbReference type="Proteomes" id="UP000030748">
    <property type="component" value="Unassembled WGS sequence"/>
</dbReference>
<evidence type="ECO:0000256" key="3">
    <source>
        <dbReference type="ARBA" id="ARBA00022679"/>
    </source>
</evidence>
<sequence>MAVVLIPTFRPDFIPNYPRFDPLSHRPEDEDYQDSFFFDENDENLLRFLEEEEGGGGGDGTMTFDNNLFNYGGGSNLSGGRIVAELLEESIVKNLRTSAFSMEINAVDYAQEVCVVCLDGLLGETEKVNVTLGCGHVFHVECITNWLFRKNECPICKSEAL</sequence>